<feature type="transmembrane region" description="Helical" evidence="5">
    <location>
        <begin position="89"/>
        <end position="107"/>
    </location>
</feature>
<dbReference type="InterPro" id="IPR020846">
    <property type="entry name" value="MFS_dom"/>
</dbReference>
<keyword evidence="2 5" id="KW-0812">Transmembrane</keyword>
<dbReference type="PROSITE" id="PS50850">
    <property type="entry name" value="MFS"/>
    <property type="match status" value="1"/>
</dbReference>
<feature type="transmembrane region" description="Helical" evidence="5">
    <location>
        <begin position="415"/>
        <end position="433"/>
    </location>
</feature>
<evidence type="ECO:0000256" key="3">
    <source>
        <dbReference type="ARBA" id="ARBA00022989"/>
    </source>
</evidence>
<keyword evidence="4 5" id="KW-0472">Membrane</keyword>
<feature type="domain" description="Major facilitator superfamily (MFS) profile" evidence="6">
    <location>
        <begin position="23"/>
        <end position="472"/>
    </location>
</feature>
<keyword evidence="8" id="KW-1185">Reference proteome</keyword>
<proteinExistence type="predicted"/>
<feature type="transmembrane region" description="Helical" evidence="5">
    <location>
        <begin position="343"/>
        <end position="364"/>
    </location>
</feature>
<comment type="subcellular location">
    <subcellularLocation>
        <location evidence="1">Membrane</location>
        <topology evidence="1">Multi-pass membrane protein</topology>
    </subcellularLocation>
</comment>
<evidence type="ECO:0000256" key="2">
    <source>
        <dbReference type="ARBA" id="ARBA00022692"/>
    </source>
</evidence>
<dbReference type="PANTHER" id="PTHR23501:SF154">
    <property type="entry name" value="MULTIDRUG-EFFLUX TRANSPORTER RV1634-RELATED"/>
    <property type="match status" value="1"/>
</dbReference>
<dbReference type="Proteomes" id="UP001205906">
    <property type="component" value="Unassembled WGS sequence"/>
</dbReference>
<feature type="transmembrane region" description="Helical" evidence="5">
    <location>
        <begin position="316"/>
        <end position="336"/>
    </location>
</feature>
<feature type="transmembrane region" description="Helical" evidence="5">
    <location>
        <begin position="445"/>
        <end position="468"/>
    </location>
</feature>
<feature type="transmembrane region" description="Helical" evidence="5">
    <location>
        <begin position="240"/>
        <end position="258"/>
    </location>
</feature>
<organism evidence="7 8">
    <name type="scientific">Mesorhizobium liriopis</name>
    <dbReference type="NCBI Taxonomy" id="2953882"/>
    <lineage>
        <taxon>Bacteria</taxon>
        <taxon>Pseudomonadati</taxon>
        <taxon>Pseudomonadota</taxon>
        <taxon>Alphaproteobacteria</taxon>
        <taxon>Hyphomicrobiales</taxon>
        <taxon>Phyllobacteriaceae</taxon>
        <taxon>Mesorhizobium</taxon>
    </lineage>
</organism>
<evidence type="ECO:0000313" key="7">
    <source>
        <dbReference type="EMBL" id="MCO6049755.1"/>
    </source>
</evidence>
<feature type="transmembrane region" description="Helical" evidence="5">
    <location>
        <begin position="370"/>
        <end position="394"/>
    </location>
</feature>
<evidence type="ECO:0000256" key="5">
    <source>
        <dbReference type="SAM" id="Phobius"/>
    </source>
</evidence>
<feature type="transmembrane region" description="Helical" evidence="5">
    <location>
        <begin position="113"/>
        <end position="134"/>
    </location>
</feature>
<evidence type="ECO:0000256" key="4">
    <source>
        <dbReference type="ARBA" id="ARBA00023136"/>
    </source>
</evidence>
<keyword evidence="3 5" id="KW-1133">Transmembrane helix</keyword>
<evidence type="ECO:0000256" key="1">
    <source>
        <dbReference type="ARBA" id="ARBA00004141"/>
    </source>
</evidence>
<dbReference type="EMBL" id="JAMXQS010000004">
    <property type="protein sequence ID" value="MCO6049755.1"/>
    <property type="molecule type" value="Genomic_DNA"/>
</dbReference>
<dbReference type="Gene3D" id="1.20.1250.20">
    <property type="entry name" value="MFS general substrate transporter like domains"/>
    <property type="match status" value="2"/>
</dbReference>
<feature type="transmembrane region" description="Helical" evidence="5">
    <location>
        <begin position="174"/>
        <end position="196"/>
    </location>
</feature>
<name>A0ABT1C4I5_9HYPH</name>
<sequence length="475" mass="49238">MVAEFQSGRLDWAALRRSSDLARFCFISLGVMLHATNETMLATVMPALVRDLSGVEMIGWSLSIYELGAITAGAAAGRMISYLSLRSTMVLAALLYALGAAICALSPSMPLFLLGRVIEGLGCGGLMGLAFVSVERLFPSMVWPQLFAIISVVWGVSAFSGPLLGALFVEHFSWRAAFVLFAGAGLAMACASLIILRGAALRIGLAGEDIPPPFPVLSLAALATGVVMIAAAGVVHGVLAATMLFALGITGLVLFFRLDARNARSRLFPSKLFDWHRPLGAGMIMVGSLSIATCSFFIYGPILLTSLHGISVLTTGYIIAAESIAWSVLSIAVANLRAANERLVIVAGAVMIAAGIAGFAYAVPAGSLPLILFCALLQGGGFGIAWPFVTRMVVTAAPEDERTVASSGVSALQRIGYATGAALCGIVANEAGFSKGLSTDTAAHVAPWLFLAFLPLAALGVVAAVKLVRHPAPAV</sequence>
<protein>
    <submittedName>
        <fullName evidence="7">MFS transporter</fullName>
    </submittedName>
</protein>
<accession>A0ABT1C4I5</accession>
<dbReference type="PANTHER" id="PTHR23501">
    <property type="entry name" value="MAJOR FACILITATOR SUPERFAMILY"/>
    <property type="match status" value="1"/>
</dbReference>
<feature type="transmembrane region" description="Helical" evidence="5">
    <location>
        <begin position="57"/>
        <end position="77"/>
    </location>
</feature>
<feature type="transmembrane region" description="Helical" evidence="5">
    <location>
        <begin position="216"/>
        <end position="234"/>
    </location>
</feature>
<dbReference type="SUPFAM" id="SSF103473">
    <property type="entry name" value="MFS general substrate transporter"/>
    <property type="match status" value="1"/>
</dbReference>
<feature type="transmembrane region" description="Helical" evidence="5">
    <location>
        <begin position="21"/>
        <end position="37"/>
    </location>
</feature>
<gene>
    <name evidence="7" type="ORF">NGM99_08110</name>
</gene>
<dbReference type="InterPro" id="IPR011701">
    <property type="entry name" value="MFS"/>
</dbReference>
<feature type="transmembrane region" description="Helical" evidence="5">
    <location>
        <begin position="146"/>
        <end position="168"/>
    </location>
</feature>
<evidence type="ECO:0000313" key="8">
    <source>
        <dbReference type="Proteomes" id="UP001205906"/>
    </source>
</evidence>
<reference evidence="7 8" key="1">
    <citation type="submission" date="2022-06" db="EMBL/GenBank/DDBJ databases">
        <title>Mesorhizobium sp. strain RP14 Genome sequencing and assembly.</title>
        <authorList>
            <person name="Kim I."/>
        </authorList>
    </citation>
    <scope>NUCLEOTIDE SEQUENCE [LARGE SCALE GENOMIC DNA]</scope>
    <source>
        <strain evidence="8">RP14(2022)</strain>
    </source>
</reference>
<dbReference type="Pfam" id="PF07690">
    <property type="entry name" value="MFS_1"/>
    <property type="match status" value="1"/>
</dbReference>
<dbReference type="InterPro" id="IPR036259">
    <property type="entry name" value="MFS_trans_sf"/>
</dbReference>
<feature type="transmembrane region" description="Helical" evidence="5">
    <location>
        <begin position="279"/>
        <end position="304"/>
    </location>
</feature>
<evidence type="ECO:0000259" key="6">
    <source>
        <dbReference type="PROSITE" id="PS50850"/>
    </source>
</evidence>
<comment type="caution">
    <text evidence="7">The sequence shown here is derived from an EMBL/GenBank/DDBJ whole genome shotgun (WGS) entry which is preliminary data.</text>
</comment>